<feature type="region of interest" description="Disordered" evidence="5">
    <location>
        <begin position="239"/>
        <end position="273"/>
    </location>
</feature>
<keyword evidence="3 6" id="KW-1133">Transmembrane helix</keyword>
<feature type="transmembrane region" description="Helical" evidence="6">
    <location>
        <begin position="462"/>
        <end position="481"/>
    </location>
</feature>
<feature type="transmembrane region" description="Helical" evidence="6">
    <location>
        <begin position="398"/>
        <end position="418"/>
    </location>
</feature>
<organism evidence="7 8">
    <name type="scientific">Clonostachys byssicola</name>
    <dbReference type="NCBI Taxonomy" id="160290"/>
    <lineage>
        <taxon>Eukaryota</taxon>
        <taxon>Fungi</taxon>
        <taxon>Dikarya</taxon>
        <taxon>Ascomycota</taxon>
        <taxon>Pezizomycotina</taxon>
        <taxon>Sordariomycetes</taxon>
        <taxon>Hypocreomycetidae</taxon>
        <taxon>Hypocreales</taxon>
        <taxon>Bionectriaceae</taxon>
        <taxon>Clonostachys</taxon>
    </lineage>
</organism>
<comment type="caution">
    <text evidence="7">The sequence shown here is derived from an EMBL/GenBank/DDBJ whole genome shotgun (WGS) entry which is preliminary data.</text>
</comment>
<dbReference type="GO" id="GO:0005886">
    <property type="term" value="C:plasma membrane"/>
    <property type="evidence" value="ECO:0007669"/>
    <property type="project" value="TreeGrafter"/>
</dbReference>
<comment type="subcellular location">
    <subcellularLocation>
        <location evidence="1">Membrane</location>
        <topology evidence="1">Multi-pass membrane protein</topology>
    </subcellularLocation>
</comment>
<feature type="compositionally biased region" description="Polar residues" evidence="5">
    <location>
        <begin position="243"/>
        <end position="256"/>
    </location>
</feature>
<accession>A0A9N9Y1G2</accession>
<evidence type="ECO:0000256" key="4">
    <source>
        <dbReference type="ARBA" id="ARBA00023136"/>
    </source>
</evidence>
<gene>
    <name evidence="7" type="ORF">CBYS24578_00015342</name>
</gene>
<dbReference type="Gene3D" id="1.20.1250.20">
    <property type="entry name" value="MFS general substrate transporter like domains"/>
    <property type="match status" value="1"/>
</dbReference>
<evidence type="ECO:0000256" key="1">
    <source>
        <dbReference type="ARBA" id="ARBA00004141"/>
    </source>
</evidence>
<dbReference type="PANTHER" id="PTHR23502:SF30">
    <property type="entry name" value="TRANSPORTER, PUTATIVE (AFU_ORTHOLOGUE AFUA_8G04702)-RELATED"/>
    <property type="match status" value="1"/>
</dbReference>
<dbReference type="PANTHER" id="PTHR23502">
    <property type="entry name" value="MAJOR FACILITATOR SUPERFAMILY"/>
    <property type="match status" value="1"/>
</dbReference>
<keyword evidence="4 6" id="KW-0472">Membrane</keyword>
<feature type="transmembrane region" description="Helical" evidence="6">
    <location>
        <begin position="124"/>
        <end position="141"/>
    </location>
</feature>
<feature type="transmembrane region" description="Helical" evidence="6">
    <location>
        <begin position="182"/>
        <end position="201"/>
    </location>
</feature>
<keyword evidence="2 6" id="KW-0812">Transmembrane</keyword>
<dbReference type="Pfam" id="PF07690">
    <property type="entry name" value="MFS_1"/>
    <property type="match status" value="1"/>
</dbReference>
<evidence type="ECO:0000256" key="2">
    <source>
        <dbReference type="ARBA" id="ARBA00022692"/>
    </source>
</evidence>
<dbReference type="Proteomes" id="UP000754883">
    <property type="component" value="Unassembled WGS sequence"/>
</dbReference>
<protein>
    <submittedName>
        <fullName evidence="7">Uncharacterized protein</fullName>
    </submittedName>
</protein>
<dbReference type="GO" id="GO:0022857">
    <property type="term" value="F:transmembrane transporter activity"/>
    <property type="evidence" value="ECO:0007669"/>
    <property type="project" value="InterPro"/>
</dbReference>
<evidence type="ECO:0000256" key="3">
    <source>
        <dbReference type="ARBA" id="ARBA00022989"/>
    </source>
</evidence>
<keyword evidence="8" id="KW-1185">Reference proteome</keyword>
<dbReference type="SUPFAM" id="SSF103473">
    <property type="entry name" value="MFS general substrate transporter"/>
    <property type="match status" value="1"/>
</dbReference>
<feature type="transmembrane region" description="Helical" evidence="6">
    <location>
        <begin position="493"/>
        <end position="512"/>
    </location>
</feature>
<name>A0A9N9Y1G2_9HYPO</name>
<feature type="transmembrane region" description="Helical" evidence="6">
    <location>
        <begin position="356"/>
        <end position="377"/>
    </location>
</feature>
<dbReference type="InterPro" id="IPR011701">
    <property type="entry name" value="MFS"/>
</dbReference>
<evidence type="ECO:0000256" key="5">
    <source>
        <dbReference type="SAM" id="MobiDB-lite"/>
    </source>
</evidence>
<evidence type="ECO:0000313" key="8">
    <source>
        <dbReference type="Proteomes" id="UP000754883"/>
    </source>
</evidence>
<proteinExistence type="predicted"/>
<dbReference type="AlphaFoldDB" id="A0A9N9Y1G2"/>
<evidence type="ECO:0000313" key="7">
    <source>
        <dbReference type="EMBL" id="CAG9983677.1"/>
    </source>
</evidence>
<dbReference type="InterPro" id="IPR036259">
    <property type="entry name" value="MFS_trans_sf"/>
</dbReference>
<evidence type="ECO:0000256" key="6">
    <source>
        <dbReference type="SAM" id="Phobius"/>
    </source>
</evidence>
<sequence>MESTDMKTPGTVQLIDLKQASDSKHSSDVNAADIILIPTPTDDPEDPLNWSFHRKILSTSCVFVYTVMVVLPSTTVYSVTNPISKSTSLSIDNLITGLGIMFLFAGWACIPWQAVALQYGKRPVYLVSSAGLVVVMALAPRCKTWGPYLANKILHGFLTAPVESLCEISITDVWFAHERPRYLALYGFALAFAGKFAPTLAGFINDGQGWEWTLYWSGIWVGFAFLYCLFLMEETTYDRPKNNSRSTVNTSDTNTIDAEATAPEKKTAEVNATNQDVENGQVYTKKTYWHKLSVWPQSRPNRLLRTMWAPLRFFSYPIVVYAGLMYGANGLVWSSILNSTAGTLYPRVYGFSTSGIALAYLGGVVGVIVGALYCGKLGEVLVIRLARRNNGISEPEHILWTFIASLTMVPFSLILWGLGGTYGIHWFGMVFAQFTLSISNAIACPMALAYAISSYPELSGELVTTAVIIRNTMSFAINYAITPWIKAQGFRDTFITAAAIGFVFNASMFGMIRYGKKLREMSAVRYWKTVEESGGGH</sequence>
<feature type="transmembrane region" description="Helical" evidence="6">
    <location>
        <begin position="56"/>
        <end position="74"/>
    </location>
</feature>
<feature type="transmembrane region" description="Helical" evidence="6">
    <location>
        <begin position="94"/>
        <end position="112"/>
    </location>
</feature>
<feature type="transmembrane region" description="Helical" evidence="6">
    <location>
        <begin position="153"/>
        <end position="175"/>
    </location>
</feature>
<feature type="transmembrane region" description="Helical" evidence="6">
    <location>
        <begin position="213"/>
        <end position="232"/>
    </location>
</feature>
<feature type="transmembrane region" description="Helical" evidence="6">
    <location>
        <begin position="424"/>
        <end position="450"/>
    </location>
</feature>
<dbReference type="EMBL" id="CABFNO020001372">
    <property type="protein sequence ID" value="CAG9983677.1"/>
    <property type="molecule type" value="Genomic_DNA"/>
</dbReference>
<feature type="transmembrane region" description="Helical" evidence="6">
    <location>
        <begin position="313"/>
        <end position="336"/>
    </location>
</feature>
<dbReference type="OrthoDB" id="5215911at2759"/>
<reference evidence="7" key="1">
    <citation type="submission" date="2021-10" db="EMBL/GenBank/DDBJ databases">
        <authorList>
            <person name="Piombo E."/>
        </authorList>
    </citation>
    <scope>NUCLEOTIDE SEQUENCE</scope>
</reference>